<proteinExistence type="inferred from homology"/>
<dbReference type="InterPro" id="IPR011050">
    <property type="entry name" value="Pectin_lyase_fold/virulence"/>
</dbReference>
<dbReference type="InterPro" id="IPR033131">
    <property type="entry name" value="Pectinesterase_Asp_AS"/>
</dbReference>
<protein>
    <recommendedName>
        <fullName evidence="5">Pectinesterase</fullName>
        <ecNumber evidence="5">3.1.1.11</ecNumber>
    </recommendedName>
</protein>
<keyword evidence="9" id="KW-1185">Reference proteome</keyword>
<evidence type="ECO:0000256" key="4">
    <source>
        <dbReference type="PROSITE-ProRule" id="PRU10040"/>
    </source>
</evidence>
<dbReference type="AlphaFoldDB" id="A0A8J3ZYA0"/>
<sequence length="401" mass="42356">MAHFARRAGIGAIVTALVLALPAAPAHAGTPQAPGTASRPVLSVAEAARFTPATYLERSGPYAAPVADPWRPGPVRPGRPDVVVRPGDSVQEAVDTVHRLGGDRRRYILVTPGTYPGTVFIPAGGPPLTLHGVGDVRIEHSLDGAASPADWAAAVNPDGRYAEGDPAWAMYRSCATRTQATVGLCASVVWSESPGLELAGLTIVNTLPDLAGTHQAVALRTDADRTLVERVRLVSRQDTFHTNAADATRIARVVVRDSYVEGDTDFVFGRATAVFERVHFHVVSTRKPTDGVVFSPSTNPAHPFGFLVRHSLLTTDAGYDGAPTANLGRAWDQSAGSTGYLPGVSPNGQLVIRESAIDGGFDPVAPWAPAATTGRPFAGNVTDGRDLDDPAFNRLWEYRTV</sequence>
<evidence type="ECO:0000256" key="3">
    <source>
        <dbReference type="ARBA" id="ARBA00023085"/>
    </source>
</evidence>
<gene>
    <name evidence="8" type="primary">ybhC</name>
    <name evidence="8" type="ORF">Voc01_059940</name>
</gene>
<reference evidence="8" key="1">
    <citation type="submission" date="2021-01" db="EMBL/GenBank/DDBJ databases">
        <title>Whole genome shotgun sequence of Virgisporangium ochraceum NBRC 16418.</title>
        <authorList>
            <person name="Komaki H."/>
            <person name="Tamura T."/>
        </authorList>
    </citation>
    <scope>NUCLEOTIDE SEQUENCE</scope>
    <source>
        <strain evidence="8">NBRC 16418</strain>
    </source>
</reference>
<feature type="signal peptide" evidence="5">
    <location>
        <begin position="1"/>
        <end position="28"/>
    </location>
</feature>
<evidence type="ECO:0000313" key="9">
    <source>
        <dbReference type="Proteomes" id="UP000635606"/>
    </source>
</evidence>
<name>A0A8J3ZYA0_9ACTN</name>
<dbReference type="PANTHER" id="PTHR31321">
    <property type="entry name" value="ACYL-COA THIOESTER HYDROLASE YBHC-RELATED"/>
    <property type="match status" value="1"/>
</dbReference>
<dbReference type="EC" id="3.1.1.11" evidence="5"/>
<dbReference type="GO" id="GO:0030599">
    <property type="term" value="F:pectinesterase activity"/>
    <property type="evidence" value="ECO:0007669"/>
    <property type="project" value="UniProtKB-UniRule"/>
</dbReference>
<feature type="chain" id="PRO_5035341938" description="Pectinesterase" evidence="5">
    <location>
        <begin position="29"/>
        <end position="401"/>
    </location>
</feature>
<keyword evidence="3 5" id="KW-0063">Aspartyl esterase</keyword>
<evidence type="ECO:0000259" key="7">
    <source>
        <dbReference type="Pfam" id="PF01095"/>
    </source>
</evidence>
<feature type="region of interest" description="Disordered" evidence="6">
    <location>
        <begin position="62"/>
        <end position="83"/>
    </location>
</feature>
<dbReference type="GO" id="GO:0045490">
    <property type="term" value="P:pectin catabolic process"/>
    <property type="evidence" value="ECO:0007669"/>
    <property type="project" value="UniProtKB-UniRule"/>
</dbReference>
<dbReference type="GO" id="GO:0042545">
    <property type="term" value="P:cell wall modification"/>
    <property type="evidence" value="ECO:0007669"/>
    <property type="project" value="UniProtKB-UniRule"/>
</dbReference>
<evidence type="ECO:0000313" key="8">
    <source>
        <dbReference type="EMBL" id="GIJ71077.1"/>
    </source>
</evidence>
<evidence type="ECO:0000256" key="1">
    <source>
        <dbReference type="ARBA" id="ARBA00008891"/>
    </source>
</evidence>
<dbReference type="Pfam" id="PF01095">
    <property type="entry name" value="Pectinesterase"/>
    <property type="match status" value="1"/>
</dbReference>
<dbReference type="InterPro" id="IPR012334">
    <property type="entry name" value="Pectin_lyas_fold"/>
</dbReference>
<comment type="pathway">
    <text evidence="5">Glycan metabolism; pectin degradation; 2-dehydro-3-deoxy-D-gluconate from pectin: step 1/5.</text>
</comment>
<keyword evidence="5" id="KW-0732">Signal</keyword>
<dbReference type="UniPathway" id="UPA00545">
    <property type="reaction ID" value="UER00823"/>
</dbReference>
<organism evidence="8 9">
    <name type="scientific">Virgisporangium ochraceum</name>
    <dbReference type="NCBI Taxonomy" id="65505"/>
    <lineage>
        <taxon>Bacteria</taxon>
        <taxon>Bacillati</taxon>
        <taxon>Actinomycetota</taxon>
        <taxon>Actinomycetes</taxon>
        <taxon>Micromonosporales</taxon>
        <taxon>Micromonosporaceae</taxon>
        <taxon>Virgisporangium</taxon>
    </lineage>
</organism>
<dbReference type="GO" id="GO:0009279">
    <property type="term" value="C:cell outer membrane"/>
    <property type="evidence" value="ECO:0007669"/>
    <property type="project" value="TreeGrafter"/>
</dbReference>
<dbReference type="Gene3D" id="2.160.20.10">
    <property type="entry name" value="Single-stranded right-handed beta-helix, Pectin lyase-like"/>
    <property type="match status" value="1"/>
</dbReference>
<feature type="domain" description="Pectinesterase catalytic" evidence="7">
    <location>
        <begin position="201"/>
        <end position="333"/>
    </location>
</feature>
<evidence type="ECO:0000256" key="2">
    <source>
        <dbReference type="ARBA" id="ARBA00022801"/>
    </source>
</evidence>
<dbReference type="PROSITE" id="PS00503">
    <property type="entry name" value="PECTINESTERASE_2"/>
    <property type="match status" value="1"/>
</dbReference>
<dbReference type="RefSeq" id="WP_239160577.1">
    <property type="nucleotide sequence ID" value="NZ_BOPH01000085.1"/>
</dbReference>
<dbReference type="Proteomes" id="UP000635606">
    <property type="component" value="Unassembled WGS sequence"/>
</dbReference>
<dbReference type="InterPro" id="IPR000070">
    <property type="entry name" value="Pectinesterase_cat"/>
</dbReference>
<comment type="similarity">
    <text evidence="1">Belongs to the pectinesterase family.</text>
</comment>
<comment type="catalytic activity">
    <reaction evidence="5">
        <text>[(1-&gt;4)-alpha-D-galacturonosyl methyl ester](n) + n H2O = [(1-&gt;4)-alpha-D-galacturonosyl](n) + n methanol + n H(+)</text>
        <dbReference type="Rhea" id="RHEA:22380"/>
        <dbReference type="Rhea" id="RHEA-COMP:14570"/>
        <dbReference type="Rhea" id="RHEA-COMP:14573"/>
        <dbReference type="ChEBI" id="CHEBI:15377"/>
        <dbReference type="ChEBI" id="CHEBI:15378"/>
        <dbReference type="ChEBI" id="CHEBI:17790"/>
        <dbReference type="ChEBI" id="CHEBI:140522"/>
        <dbReference type="ChEBI" id="CHEBI:140523"/>
        <dbReference type="EC" id="3.1.1.11"/>
    </reaction>
</comment>
<dbReference type="PANTHER" id="PTHR31321:SF57">
    <property type="entry name" value="PECTINESTERASE 53-RELATED"/>
    <property type="match status" value="1"/>
</dbReference>
<dbReference type="EMBL" id="BOPH01000085">
    <property type="protein sequence ID" value="GIJ71077.1"/>
    <property type="molecule type" value="Genomic_DNA"/>
</dbReference>
<keyword evidence="2 5" id="KW-0378">Hydrolase</keyword>
<evidence type="ECO:0000256" key="5">
    <source>
        <dbReference type="RuleBase" id="RU000589"/>
    </source>
</evidence>
<dbReference type="SUPFAM" id="SSF51126">
    <property type="entry name" value="Pectin lyase-like"/>
    <property type="match status" value="1"/>
</dbReference>
<evidence type="ECO:0000256" key="6">
    <source>
        <dbReference type="SAM" id="MobiDB-lite"/>
    </source>
</evidence>
<accession>A0A8J3ZYA0</accession>
<comment type="caution">
    <text evidence="8">The sequence shown here is derived from an EMBL/GenBank/DDBJ whole genome shotgun (WGS) entry which is preliminary data.</text>
</comment>
<feature type="active site" evidence="4">
    <location>
        <position position="265"/>
    </location>
</feature>